<dbReference type="SUPFAM" id="SSF88659">
    <property type="entry name" value="Sigma3 and sigma4 domains of RNA polymerase sigma factors"/>
    <property type="match status" value="1"/>
</dbReference>
<name>W1WJI2_9ZZZZ</name>
<evidence type="ECO:0000256" key="1">
    <source>
        <dbReference type="ARBA" id="ARBA00008720"/>
    </source>
</evidence>
<dbReference type="InterPro" id="IPR054831">
    <property type="entry name" value="UPF0122_fam_protein"/>
</dbReference>
<dbReference type="EMBL" id="AZMM01018787">
    <property type="protein sequence ID" value="ETJ17270.1"/>
    <property type="molecule type" value="Genomic_DNA"/>
</dbReference>
<comment type="function">
    <text evidence="2">Might take part in the signal recognition particle (SRP) pathway. This is inferred from the conservation of its genetic proximity to ftsY/ffh. May be a regulatory protein.</text>
</comment>
<organism evidence="3">
    <name type="scientific">human gut metagenome</name>
    <dbReference type="NCBI Taxonomy" id="408170"/>
    <lineage>
        <taxon>unclassified sequences</taxon>
        <taxon>metagenomes</taxon>
        <taxon>organismal metagenomes</taxon>
    </lineage>
</organism>
<dbReference type="AlphaFoldDB" id="W1WJI2"/>
<comment type="similarity">
    <text evidence="1">Belongs to the UPF0122 family.</text>
</comment>
<dbReference type="PANTHER" id="PTHR40083:SF1">
    <property type="entry name" value="UPF0122 PROTEIN YLXM"/>
    <property type="match status" value="1"/>
</dbReference>
<proteinExistence type="inferred from homology"/>
<evidence type="ECO:0000256" key="2">
    <source>
        <dbReference type="ARBA" id="ARBA00024764"/>
    </source>
</evidence>
<dbReference type="InterPro" id="IPR013324">
    <property type="entry name" value="RNA_pol_sigma_r3/r4-like"/>
</dbReference>
<dbReference type="NCBIfam" id="NF045758">
    <property type="entry name" value="YlxM"/>
    <property type="match status" value="1"/>
</dbReference>
<dbReference type="InterPro" id="IPR036388">
    <property type="entry name" value="WH-like_DNA-bd_sf"/>
</dbReference>
<dbReference type="PANTHER" id="PTHR40083">
    <property type="entry name" value="UPF0122 PROTEIN CBO2450/CLC_2298"/>
    <property type="match status" value="1"/>
</dbReference>
<dbReference type="InterPro" id="IPR007394">
    <property type="entry name" value="UPF0122"/>
</dbReference>
<dbReference type="HAMAP" id="MF_00245">
    <property type="entry name" value="UPF0122"/>
    <property type="match status" value="1"/>
</dbReference>
<comment type="caution">
    <text evidence="3">The sequence shown here is derived from an EMBL/GenBank/DDBJ whole genome shotgun (WGS) entry which is preliminary data.</text>
</comment>
<accession>W1WJI2</accession>
<dbReference type="Gene3D" id="1.10.10.10">
    <property type="entry name" value="Winged helix-like DNA-binding domain superfamily/Winged helix DNA-binding domain"/>
    <property type="match status" value="1"/>
</dbReference>
<gene>
    <name evidence="3" type="ORF">Q604_UNBc4C00006G0013</name>
</gene>
<sequence length="138" mass="16512">MNIEKMVEIGLLFEQYKELLTEKQREMVSLYYEEDYSLGEISENLGVSRQGVYDTLKRSEKILREYENKLHLVAKLKEQEKFLKSIREKVVDIKEDLLHNRDCANLIPKLENIEEICRELLKWYLKVYLINCKVPLVS</sequence>
<reference evidence="3" key="1">
    <citation type="submission" date="2013-12" db="EMBL/GenBank/DDBJ databases">
        <title>A Varibaculum cambriense genome reconstructed from a premature infant gut community with otherwise low bacterial novelty that shifts toward anaerobic metabolism during the third week of life.</title>
        <authorList>
            <person name="Brown C.T."/>
            <person name="Sharon I."/>
            <person name="Thomas B.C."/>
            <person name="Castelle C.J."/>
            <person name="Morowitz M.J."/>
            <person name="Banfield J.F."/>
        </authorList>
    </citation>
    <scope>NUCLEOTIDE SEQUENCE</scope>
</reference>
<protein>
    <submittedName>
        <fullName evidence="3">Uncharacterized protein</fullName>
    </submittedName>
</protein>
<dbReference type="Pfam" id="PF04297">
    <property type="entry name" value="UPF0122"/>
    <property type="match status" value="1"/>
</dbReference>
<evidence type="ECO:0000313" key="3">
    <source>
        <dbReference type="EMBL" id="ETJ17270.1"/>
    </source>
</evidence>